<dbReference type="Proteomes" id="UP000664369">
    <property type="component" value="Unassembled WGS sequence"/>
</dbReference>
<dbReference type="EMBL" id="JAGETZ010000001">
    <property type="protein sequence ID" value="MBO2007783.1"/>
    <property type="molecule type" value="Genomic_DNA"/>
</dbReference>
<protein>
    <submittedName>
        <fullName evidence="3">Acyltransferase</fullName>
    </submittedName>
</protein>
<keyword evidence="1" id="KW-1133">Transmembrane helix</keyword>
<reference evidence="3 4" key="1">
    <citation type="submission" date="2021-03" db="EMBL/GenBank/DDBJ databases">
        <authorList>
            <person name="Kim M.K."/>
        </authorList>
    </citation>
    <scope>NUCLEOTIDE SEQUENCE [LARGE SCALE GENOMIC DNA]</scope>
    <source>
        <strain evidence="3 4">BT442</strain>
    </source>
</reference>
<keyword evidence="1" id="KW-0472">Membrane</keyword>
<feature type="domain" description="Acyltransferase 3" evidence="2">
    <location>
        <begin position="22"/>
        <end position="355"/>
    </location>
</feature>
<feature type="transmembrane region" description="Helical" evidence="1">
    <location>
        <begin position="77"/>
        <end position="99"/>
    </location>
</feature>
<evidence type="ECO:0000259" key="2">
    <source>
        <dbReference type="Pfam" id="PF01757"/>
    </source>
</evidence>
<keyword evidence="4" id="KW-1185">Reference proteome</keyword>
<feature type="transmembrane region" description="Helical" evidence="1">
    <location>
        <begin position="309"/>
        <end position="333"/>
    </location>
</feature>
<sequence>MTLPRSQPTVAPPSIDLRQHNEKIDVLRGVAILLVFSGHSLIAIFGDYDFIDFSPSGLWIDFSRFAPGRVVLTMTPWAMGAHGVTLFLVISGFLIHWGFLKSGAAFRLSEFFNKRFWRIYPPYLVALAVFGLSLGTGGAFSLLTHLTLTHNLFERSYTTINPSFWSLGLEMQFYLLYPVLLLLRRWLGIGQATLAVAGCAVLTLALLLIFGVRSSTPWISPPALWLNWVIGAWLGERFFLGQRVFKRGPGYLVGFYVLLTLSKLTLIYLVLGRLLFSLFFVCLMDWYLHQKAPVTSALGRGLKRLTARVGLYSYSIYLFHHPFLYRVITFFSFGQQNKLVLGLAVVLAFGLMFGIAHFTYHWLELPAIRWGKALYARWRPPVRVGIPPLTT</sequence>
<feature type="transmembrane region" description="Helical" evidence="1">
    <location>
        <begin position="26"/>
        <end position="46"/>
    </location>
</feature>
<accession>A0ABS3Q959</accession>
<dbReference type="InterPro" id="IPR002656">
    <property type="entry name" value="Acyl_transf_3_dom"/>
</dbReference>
<evidence type="ECO:0000313" key="3">
    <source>
        <dbReference type="EMBL" id="MBO2007783.1"/>
    </source>
</evidence>
<dbReference type="Pfam" id="PF01757">
    <property type="entry name" value="Acyl_transf_3"/>
    <property type="match status" value="1"/>
</dbReference>
<feature type="transmembrane region" description="Helical" evidence="1">
    <location>
        <begin position="120"/>
        <end position="143"/>
    </location>
</feature>
<keyword evidence="3" id="KW-0808">Transferase</keyword>
<feature type="transmembrane region" description="Helical" evidence="1">
    <location>
        <begin position="218"/>
        <end position="235"/>
    </location>
</feature>
<feature type="transmembrane region" description="Helical" evidence="1">
    <location>
        <begin position="192"/>
        <end position="212"/>
    </location>
</feature>
<name>A0ABS3Q959_9BACT</name>
<dbReference type="PANTHER" id="PTHR23028">
    <property type="entry name" value="ACETYLTRANSFERASE"/>
    <property type="match status" value="1"/>
</dbReference>
<dbReference type="PANTHER" id="PTHR23028:SF53">
    <property type="entry name" value="ACYL_TRANSF_3 DOMAIN-CONTAINING PROTEIN"/>
    <property type="match status" value="1"/>
</dbReference>
<evidence type="ECO:0000313" key="4">
    <source>
        <dbReference type="Proteomes" id="UP000664369"/>
    </source>
</evidence>
<dbReference type="RefSeq" id="WP_208173313.1">
    <property type="nucleotide sequence ID" value="NZ_JAGETZ010000001.1"/>
</dbReference>
<organism evidence="3 4">
    <name type="scientific">Hymenobacter negativus</name>
    <dbReference type="NCBI Taxonomy" id="2795026"/>
    <lineage>
        <taxon>Bacteria</taxon>
        <taxon>Pseudomonadati</taxon>
        <taxon>Bacteroidota</taxon>
        <taxon>Cytophagia</taxon>
        <taxon>Cytophagales</taxon>
        <taxon>Hymenobacteraceae</taxon>
        <taxon>Hymenobacter</taxon>
    </lineage>
</organism>
<dbReference type="InterPro" id="IPR050879">
    <property type="entry name" value="Acyltransferase_3"/>
</dbReference>
<feature type="transmembrane region" description="Helical" evidence="1">
    <location>
        <begin position="339"/>
        <end position="363"/>
    </location>
</feature>
<evidence type="ECO:0000256" key="1">
    <source>
        <dbReference type="SAM" id="Phobius"/>
    </source>
</evidence>
<dbReference type="GO" id="GO:0016746">
    <property type="term" value="F:acyltransferase activity"/>
    <property type="evidence" value="ECO:0007669"/>
    <property type="project" value="UniProtKB-KW"/>
</dbReference>
<gene>
    <name evidence="3" type="ORF">J4E00_01885</name>
</gene>
<keyword evidence="1" id="KW-0812">Transmembrane</keyword>
<keyword evidence="3" id="KW-0012">Acyltransferase</keyword>
<comment type="caution">
    <text evidence="3">The sequence shown here is derived from an EMBL/GenBank/DDBJ whole genome shotgun (WGS) entry which is preliminary data.</text>
</comment>
<feature type="transmembrane region" description="Helical" evidence="1">
    <location>
        <begin position="163"/>
        <end position="183"/>
    </location>
</feature>
<proteinExistence type="predicted"/>